<sequence length="197" mass="22735">MTATAIQRCGWAGNDPLYMTYHDEEWGVPIADDRKWFEKILLDSAQAGLSWITILRKRENYRQAYANFDYQKVARFDAKKVEELLANPGIVRNRRKIEASIKSAQAFLRIQDEFGSFNDYVWRFVGGTPKVNYWSSLSELPAQTPESTALSKDLMKRGFAFVGPTICYAFMQAGGMVNDHLITCFRHQELVKMMENR</sequence>
<dbReference type="EC" id="3.2.2.20" evidence="8"/>
<dbReference type="PANTHER" id="PTHR30037">
    <property type="entry name" value="DNA-3-METHYLADENINE GLYCOSYLASE 1"/>
    <property type="match status" value="1"/>
</dbReference>
<keyword evidence="3" id="KW-0378">Hydrolase</keyword>
<dbReference type="Proteomes" id="UP000030700">
    <property type="component" value="Unassembled WGS sequence"/>
</dbReference>
<dbReference type="STRING" id="1499966.U14_03217"/>
<comment type="catalytic activity">
    <reaction evidence="6">
        <text>Hydrolysis of alkylated DNA, releasing 3-methyladenine.</text>
        <dbReference type="EC" id="3.2.2.20"/>
    </reaction>
</comment>
<dbReference type="AlphaFoldDB" id="A0A081BNK5"/>
<dbReference type="PANTHER" id="PTHR30037:SF4">
    <property type="entry name" value="DNA-3-METHYLADENINE GLYCOSYLASE I"/>
    <property type="match status" value="1"/>
</dbReference>
<evidence type="ECO:0000256" key="6">
    <source>
        <dbReference type="ARBA" id="ARBA00052558"/>
    </source>
</evidence>
<feature type="binding site" evidence="9">
    <location>
        <position position="180"/>
    </location>
    <ligand>
        <name>Zn(2+)</name>
        <dbReference type="ChEBI" id="CHEBI:29105"/>
    </ligand>
</feature>
<reference evidence="10" key="1">
    <citation type="journal article" date="2015" name="PeerJ">
        <title>First genomic representation of candidate bacterial phylum KSB3 points to enhanced environmental sensing as a trigger of wastewater bulking.</title>
        <authorList>
            <person name="Sekiguchi Y."/>
            <person name="Ohashi A."/>
            <person name="Parks D.H."/>
            <person name="Yamauchi T."/>
            <person name="Tyson G.W."/>
            <person name="Hugenholtz P."/>
        </authorList>
    </citation>
    <scope>NUCLEOTIDE SEQUENCE [LARGE SCALE GENOMIC DNA]</scope>
</reference>
<name>A0A081BNK5_9BACT</name>
<evidence type="ECO:0000313" key="11">
    <source>
        <dbReference type="Proteomes" id="UP000030700"/>
    </source>
</evidence>
<comment type="function">
    <text evidence="7">Hydrolysis of the deoxyribose N-glycosidic bond to excise 3-methyladenine from the damaged DNA polymer formed by alkylation lesions.</text>
</comment>
<keyword evidence="11" id="KW-1185">Reference proteome</keyword>
<dbReference type="Gene3D" id="1.10.340.30">
    <property type="entry name" value="Hypothetical protein, domain 2"/>
    <property type="match status" value="1"/>
</dbReference>
<evidence type="ECO:0000256" key="7">
    <source>
        <dbReference type="ARBA" id="ARBA00057608"/>
    </source>
</evidence>
<dbReference type="HOGENOM" id="CLU_083758_1_0_0"/>
<evidence type="ECO:0000313" key="10">
    <source>
        <dbReference type="EMBL" id="GAK51971.1"/>
    </source>
</evidence>
<evidence type="ECO:0000256" key="5">
    <source>
        <dbReference type="ARBA" id="ARBA00023204"/>
    </source>
</evidence>
<evidence type="ECO:0000256" key="2">
    <source>
        <dbReference type="ARBA" id="ARBA00022763"/>
    </source>
</evidence>
<dbReference type="GO" id="GO:0008725">
    <property type="term" value="F:DNA-3-methyladenine glycosylase activity"/>
    <property type="evidence" value="ECO:0007669"/>
    <property type="project" value="UniProtKB-EC"/>
</dbReference>
<dbReference type="EMBL" id="DF820458">
    <property type="protein sequence ID" value="GAK51971.1"/>
    <property type="molecule type" value="Genomic_DNA"/>
</dbReference>
<feature type="binding site" evidence="9">
    <location>
        <position position="184"/>
    </location>
    <ligand>
        <name>Zn(2+)</name>
        <dbReference type="ChEBI" id="CHEBI:29105"/>
    </ligand>
</feature>
<feature type="binding site" evidence="9">
    <location>
        <position position="22"/>
    </location>
    <ligand>
        <name>Zn(2+)</name>
        <dbReference type="ChEBI" id="CHEBI:29105"/>
    </ligand>
</feature>
<organism evidence="10">
    <name type="scientific">Candidatus Moduliflexus flocculans</name>
    <dbReference type="NCBI Taxonomy" id="1499966"/>
    <lineage>
        <taxon>Bacteria</taxon>
        <taxon>Candidatus Moduliflexota</taxon>
        <taxon>Candidatus Moduliflexia</taxon>
        <taxon>Candidatus Moduliflexales</taxon>
        <taxon>Candidatus Moduliflexaceae</taxon>
    </lineage>
</organism>
<proteinExistence type="predicted"/>
<accession>A0A081BNK5</accession>
<keyword evidence="4 9" id="KW-0862">Zinc</keyword>
<evidence type="ECO:0000256" key="3">
    <source>
        <dbReference type="ARBA" id="ARBA00022801"/>
    </source>
</evidence>
<evidence type="ECO:0000256" key="4">
    <source>
        <dbReference type="ARBA" id="ARBA00022833"/>
    </source>
</evidence>
<dbReference type="InterPro" id="IPR004597">
    <property type="entry name" value="Tag"/>
</dbReference>
<keyword evidence="5" id="KW-0234">DNA repair</keyword>
<dbReference type="GO" id="GO:0046872">
    <property type="term" value="F:metal ion binding"/>
    <property type="evidence" value="ECO:0007669"/>
    <property type="project" value="UniProtKB-KW"/>
</dbReference>
<dbReference type="InterPro" id="IPR005019">
    <property type="entry name" value="Adenine_glyco"/>
</dbReference>
<protein>
    <recommendedName>
        <fullName evidence="8">DNA-3-methyladenine glycosylase I</fullName>
        <ecNumber evidence="8">3.2.2.20</ecNumber>
    </recommendedName>
</protein>
<keyword evidence="1 9" id="KW-0479">Metal-binding</keyword>
<dbReference type="Pfam" id="PF03352">
    <property type="entry name" value="Adenine_glyco"/>
    <property type="match status" value="1"/>
</dbReference>
<dbReference type="InterPro" id="IPR052891">
    <property type="entry name" value="DNA-3mA_glycosylase"/>
</dbReference>
<dbReference type="SUPFAM" id="SSF48150">
    <property type="entry name" value="DNA-glycosylase"/>
    <property type="match status" value="1"/>
</dbReference>
<dbReference type="InterPro" id="IPR011257">
    <property type="entry name" value="DNA_glycosylase"/>
</dbReference>
<dbReference type="NCBIfam" id="TIGR00624">
    <property type="entry name" value="tag"/>
    <property type="match status" value="1"/>
</dbReference>
<dbReference type="GO" id="GO:0006284">
    <property type="term" value="P:base-excision repair"/>
    <property type="evidence" value="ECO:0007669"/>
    <property type="project" value="InterPro"/>
</dbReference>
<keyword evidence="2" id="KW-0227">DNA damage</keyword>
<dbReference type="FunFam" id="1.10.340.30:FF:000009">
    <property type="entry name" value="DNA-3-methyladenine glycosylase I"/>
    <property type="match status" value="1"/>
</dbReference>
<evidence type="ECO:0000256" key="8">
    <source>
        <dbReference type="ARBA" id="ARBA00066766"/>
    </source>
</evidence>
<gene>
    <name evidence="10" type="ORF">U14_03217</name>
</gene>
<evidence type="ECO:0000256" key="9">
    <source>
        <dbReference type="PIRSR" id="PIRSR604597-1"/>
    </source>
</evidence>
<evidence type="ECO:0000256" key="1">
    <source>
        <dbReference type="ARBA" id="ARBA00022723"/>
    </source>
</evidence>
<feature type="binding site" evidence="9">
    <location>
        <position position="9"/>
    </location>
    <ligand>
        <name>Zn(2+)</name>
        <dbReference type="ChEBI" id="CHEBI:29105"/>
    </ligand>
</feature>